<reference evidence="1" key="1">
    <citation type="submission" date="2019-05" db="EMBL/GenBank/DDBJ databases">
        <title>Complete sequence of plasmid p447-IMP harbouring the metallo-beta-lactamase gene blaIMP-8.</title>
        <authorList>
            <person name="Zhan Z."/>
            <person name="Feng J."/>
            <person name="Jiang X."/>
            <person name="Liang Q."/>
            <person name="Liang L."/>
            <person name="Yuan M."/>
            <person name="Fang H."/>
            <person name="Li P."/>
            <person name="Zhou D."/>
        </authorList>
    </citation>
    <scope>NUCLEOTIDE SEQUENCE</scope>
    <source>
        <strain evidence="1">447</strain>
        <plasmid evidence="1">p447-IMP</plasmid>
    </source>
</reference>
<geneLocation type="plasmid" evidence="1">
    <name>p447-IMP</name>
</geneLocation>
<dbReference type="AlphaFoldDB" id="A0A223DQJ1"/>
<name>A0A223DQJ1_KLEPN</name>
<dbReference type="EMBL" id="KY978631">
    <property type="protein sequence ID" value="ASS84974.1"/>
    <property type="molecule type" value="Genomic_DNA"/>
</dbReference>
<proteinExistence type="predicted"/>
<keyword evidence="1" id="KW-0614">Plasmid</keyword>
<accession>A0A223DQJ1</accession>
<evidence type="ECO:0000313" key="1">
    <source>
        <dbReference type="EMBL" id="ASS84974.1"/>
    </source>
</evidence>
<sequence>MSGLNERNLLPYTLPLQPLKVAHIYLNVTLGAFRGYASKTALVLHIELLRISPLRASILAQNPCLLTRCCCPRSFAYGSHSQYRSPG</sequence>
<organism evidence="1">
    <name type="scientific">Klebsiella pneumoniae</name>
    <dbReference type="NCBI Taxonomy" id="573"/>
    <lineage>
        <taxon>Bacteria</taxon>
        <taxon>Pseudomonadati</taxon>
        <taxon>Pseudomonadota</taxon>
        <taxon>Gammaproteobacteria</taxon>
        <taxon>Enterobacterales</taxon>
        <taxon>Enterobacteriaceae</taxon>
        <taxon>Klebsiella/Raoultella group</taxon>
        <taxon>Klebsiella</taxon>
        <taxon>Klebsiella pneumoniae complex</taxon>
    </lineage>
</organism>
<protein>
    <submittedName>
        <fullName evidence="1">Uncharacterized protein</fullName>
    </submittedName>
</protein>